<comment type="caution">
    <text evidence="1">The sequence shown here is derived from an EMBL/GenBank/DDBJ whole genome shotgun (WGS) entry which is preliminary data.</text>
</comment>
<feature type="non-terminal residue" evidence="1">
    <location>
        <position position="1"/>
    </location>
</feature>
<dbReference type="AlphaFoldDB" id="A0A9J5YHY4"/>
<evidence type="ECO:0000313" key="1">
    <source>
        <dbReference type="EMBL" id="KAG5599897.1"/>
    </source>
</evidence>
<proteinExistence type="predicted"/>
<organism evidence="1 2">
    <name type="scientific">Solanum commersonii</name>
    <name type="common">Commerson's wild potato</name>
    <name type="synonym">Commerson's nightshade</name>
    <dbReference type="NCBI Taxonomy" id="4109"/>
    <lineage>
        <taxon>Eukaryota</taxon>
        <taxon>Viridiplantae</taxon>
        <taxon>Streptophyta</taxon>
        <taxon>Embryophyta</taxon>
        <taxon>Tracheophyta</taxon>
        <taxon>Spermatophyta</taxon>
        <taxon>Magnoliopsida</taxon>
        <taxon>eudicotyledons</taxon>
        <taxon>Gunneridae</taxon>
        <taxon>Pentapetalae</taxon>
        <taxon>asterids</taxon>
        <taxon>lamiids</taxon>
        <taxon>Solanales</taxon>
        <taxon>Solanaceae</taxon>
        <taxon>Solanoideae</taxon>
        <taxon>Solaneae</taxon>
        <taxon>Solanum</taxon>
    </lineage>
</organism>
<dbReference type="EMBL" id="JACXVP010000006">
    <property type="protein sequence ID" value="KAG5599897.1"/>
    <property type="molecule type" value="Genomic_DNA"/>
</dbReference>
<accession>A0A9J5YHY4</accession>
<evidence type="ECO:0000313" key="2">
    <source>
        <dbReference type="Proteomes" id="UP000824120"/>
    </source>
</evidence>
<keyword evidence="2" id="KW-1185">Reference proteome</keyword>
<reference evidence="1 2" key="1">
    <citation type="submission" date="2020-09" db="EMBL/GenBank/DDBJ databases">
        <title>De no assembly of potato wild relative species, Solanum commersonii.</title>
        <authorList>
            <person name="Cho K."/>
        </authorList>
    </citation>
    <scope>NUCLEOTIDE SEQUENCE [LARGE SCALE GENOMIC DNA]</scope>
    <source>
        <strain evidence="1">LZ3.2</strain>
        <tissue evidence="1">Leaf</tissue>
    </source>
</reference>
<dbReference type="Proteomes" id="UP000824120">
    <property type="component" value="Chromosome 6"/>
</dbReference>
<protein>
    <submittedName>
        <fullName evidence="1">Uncharacterized protein</fullName>
    </submittedName>
</protein>
<name>A0A9J5YHY4_SOLCO</name>
<gene>
    <name evidence="1" type="ORF">H5410_031267</name>
</gene>
<sequence length="111" mass="13256">MLICRPIWKARSEIILLFLWEERILMVSNPTKNCRKNEMYLVNGLYYPGESYKTRSYYEEILISLGSVEFQHFSCMGHNPHKKSYNFSKIIIKQIISIEDWGISSMKERQI</sequence>